<evidence type="ECO:0000259" key="4">
    <source>
        <dbReference type="Pfam" id="PF13193"/>
    </source>
</evidence>
<dbReference type="InterPro" id="IPR000873">
    <property type="entry name" value="AMP-dep_synth/lig_dom"/>
</dbReference>
<comment type="caution">
    <text evidence="5">The sequence shown here is derived from an EMBL/GenBank/DDBJ whole genome shotgun (WGS) entry which is preliminary data.</text>
</comment>
<evidence type="ECO:0000313" key="5">
    <source>
        <dbReference type="EMBL" id="GAA3943414.1"/>
    </source>
</evidence>
<feature type="domain" description="AMP-binding enzyme C-terminal" evidence="4">
    <location>
        <begin position="423"/>
        <end position="495"/>
    </location>
</feature>
<dbReference type="InterPro" id="IPR025110">
    <property type="entry name" value="AMP-bd_C"/>
</dbReference>
<evidence type="ECO:0000256" key="2">
    <source>
        <dbReference type="ARBA" id="ARBA00022598"/>
    </source>
</evidence>
<accession>A0ABP7NDA6</accession>
<dbReference type="PANTHER" id="PTHR43201:SF5">
    <property type="entry name" value="MEDIUM-CHAIN ACYL-COA LIGASE ACSF2, MITOCHONDRIAL"/>
    <property type="match status" value="1"/>
</dbReference>
<evidence type="ECO:0000259" key="3">
    <source>
        <dbReference type="Pfam" id="PF00501"/>
    </source>
</evidence>
<name>A0ABP7NDA6_9MICO</name>
<comment type="similarity">
    <text evidence="1">Belongs to the ATP-dependent AMP-binding enzyme family.</text>
</comment>
<dbReference type="Gene3D" id="3.30.300.30">
    <property type="match status" value="1"/>
</dbReference>
<keyword evidence="2" id="KW-0436">Ligase</keyword>
<dbReference type="PANTHER" id="PTHR43201">
    <property type="entry name" value="ACYL-COA SYNTHETASE"/>
    <property type="match status" value="1"/>
</dbReference>
<dbReference type="PROSITE" id="PS00455">
    <property type="entry name" value="AMP_BINDING"/>
    <property type="match status" value="1"/>
</dbReference>
<keyword evidence="6" id="KW-1185">Reference proteome</keyword>
<protein>
    <submittedName>
        <fullName evidence="5">Class I adenylate-forming enzyme family protein</fullName>
    </submittedName>
</protein>
<dbReference type="InterPro" id="IPR042099">
    <property type="entry name" value="ANL_N_sf"/>
</dbReference>
<dbReference type="Pfam" id="PF00501">
    <property type="entry name" value="AMP-binding"/>
    <property type="match status" value="1"/>
</dbReference>
<dbReference type="Pfam" id="PF13193">
    <property type="entry name" value="AMP-binding_C"/>
    <property type="match status" value="1"/>
</dbReference>
<organism evidence="5 6">
    <name type="scientific">Microbacterium soli</name>
    <dbReference type="NCBI Taxonomy" id="446075"/>
    <lineage>
        <taxon>Bacteria</taxon>
        <taxon>Bacillati</taxon>
        <taxon>Actinomycetota</taxon>
        <taxon>Actinomycetes</taxon>
        <taxon>Micrococcales</taxon>
        <taxon>Microbacteriaceae</taxon>
        <taxon>Microbacterium</taxon>
    </lineage>
</organism>
<proteinExistence type="inferred from homology"/>
<dbReference type="SUPFAM" id="SSF56801">
    <property type="entry name" value="Acetyl-CoA synthetase-like"/>
    <property type="match status" value="1"/>
</dbReference>
<feature type="domain" description="AMP-dependent synthetase/ligase" evidence="3">
    <location>
        <begin position="32"/>
        <end position="372"/>
    </location>
</feature>
<dbReference type="Proteomes" id="UP001501591">
    <property type="component" value="Unassembled WGS sequence"/>
</dbReference>
<gene>
    <name evidence="5" type="ORF">GCM10022383_21580</name>
</gene>
<reference evidence="6" key="1">
    <citation type="journal article" date="2019" name="Int. J. Syst. Evol. Microbiol.">
        <title>The Global Catalogue of Microorganisms (GCM) 10K type strain sequencing project: providing services to taxonomists for standard genome sequencing and annotation.</title>
        <authorList>
            <consortium name="The Broad Institute Genomics Platform"/>
            <consortium name="The Broad Institute Genome Sequencing Center for Infectious Disease"/>
            <person name="Wu L."/>
            <person name="Ma J."/>
        </authorList>
    </citation>
    <scope>NUCLEOTIDE SEQUENCE [LARGE SCALE GENOMIC DNA]</scope>
    <source>
        <strain evidence="6">JCM 17024</strain>
    </source>
</reference>
<sequence length="520" mass="56898">MTEIGHNPPSMSTTRIPAPETTLRNLGDIAIAHRLSDALAIVDLSTGDEFTYRELAALTDGVIGLLADLGLSSGDRIGIWSLNRIEYLAAYFGIMRAGMSVVPISTKLPQDGFDHIVEDADLKLIFADADRAPRAAASVPTVNFDDDGPAGFAGHPRHEGTATVEVPLHDEAELLYTSGSTGRPKGVSLSHLGQIWALERLLKIKKDTPKRQLIAQPLFHMNGIFSVSGGLLSADTIYLQPRFDARAYAAALDEYRIEKLSAVPTMWSRALREKDEGRATLSSIRDLVLGSAPTSSKLLKKTASACPQANVSLSYGTTEAGPVVFGPHPDGLERPFGSLGYPLADVEVRLSGSAENDRGVLEMRSISLMREYVNLPERTAESVTDGWYHSGDLMRRDENGFYFFDGRSDDMFVCGGENIFPLEVESILERHPAVHQASVVPLDDEDRGQMPVAFIVPQVGAETTAEELKRFVLDNAQPHLHPRRIAFVPELPFAGTNKVDRATLIDRAEQLERDRAWESD</sequence>
<dbReference type="EMBL" id="BAABCP010000001">
    <property type="protein sequence ID" value="GAA3943414.1"/>
    <property type="molecule type" value="Genomic_DNA"/>
</dbReference>
<evidence type="ECO:0000313" key="6">
    <source>
        <dbReference type="Proteomes" id="UP001501591"/>
    </source>
</evidence>
<evidence type="ECO:0000256" key="1">
    <source>
        <dbReference type="ARBA" id="ARBA00006432"/>
    </source>
</evidence>
<dbReference type="Gene3D" id="3.40.50.12780">
    <property type="entry name" value="N-terminal domain of ligase-like"/>
    <property type="match status" value="1"/>
</dbReference>
<dbReference type="InterPro" id="IPR020845">
    <property type="entry name" value="AMP-binding_CS"/>
</dbReference>
<dbReference type="InterPro" id="IPR045851">
    <property type="entry name" value="AMP-bd_C_sf"/>
</dbReference>